<evidence type="ECO:0000313" key="2">
    <source>
        <dbReference type="Proteomes" id="UP000070174"/>
    </source>
</evidence>
<name>A0A133PSV9_9FIRM</name>
<dbReference type="PATRIC" id="fig|54005.3.peg.30"/>
<reference evidence="1 2" key="1">
    <citation type="submission" date="2016-01" db="EMBL/GenBank/DDBJ databases">
        <authorList>
            <person name="Oliw E.H."/>
        </authorList>
    </citation>
    <scope>NUCLEOTIDE SEQUENCE [LARGE SCALE GENOMIC DNA]</scope>
    <source>
        <strain evidence="1 2">CMW7756A</strain>
    </source>
</reference>
<accession>A0A133PSV9</accession>
<evidence type="ECO:0000313" key="1">
    <source>
        <dbReference type="EMBL" id="KXA31901.1"/>
    </source>
</evidence>
<organism evidence="1">
    <name type="scientific">Peptoniphilus harei</name>
    <dbReference type="NCBI Taxonomy" id="54005"/>
    <lineage>
        <taxon>Bacteria</taxon>
        <taxon>Bacillati</taxon>
        <taxon>Bacillota</taxon>
        <taxon>Tissierellia</taxon>
        <taxon>Tissierellales</taxon>
        <taxon>Peptoniphilaceae</taxon>
        <taxon>Peptoniphilus</taxon>
    </lineage>
</organism>
<dbReference type="AlphaFoldDB" id="A0A133PSV9"/>
<gene>
    <name evidence="1" type="ORF">HMPREF3229_00030</name>
</gene>
<sequence>MLRIEVRFAPSLRQMVAADLPAICFTNWVRSSMSALDLKSFEVN</sequence>
<protein>
    <submittedName>
        <fullName evidence="1">Uncharacterized protein</fullName>
    </submittedName>
</protein>
<dbReference type="Proteomes" id="UP000070174">
    <property type="component" value="Unassembled WGS sequence"/>
</dbReference>
<proteinExistence type="predicted"/>
<comment type="caution">
    <text evidence="1">The sequence shown here is derived from an EMBL/GenBank/DDBJ whole genome shotgun (WGS) entry which is preliminary data.</text>
</comment>
<dbReference type="EMBL" id="LRQE01000001">
    <property type="protein sequence ID" value="KXA31901.1"/>
    <property type="molecule type" value="Genomic_DNA"/>
</dbReference>